<dbReference type="EMBL" id="LR798431">
    <property type="protein sequence ID" value="CAB5231239.1"/>
    <property type="molecule type" value="Genomic_DNA"/>
</dbReference>
<sequence length="57" mass="6336">MINQNLNIDPSDVAKENCEWCEGMGITFHQIGVDDFDVEICTCIPDDVDISELVMGC</sequence>
<evidence type="ECO:0000313" key="8">
    <source>
        <dbReference type="EMBL" id="CAB4217569.1"/>
    </source>
</evidence>
<gene>
    <name evidence="4" type="ORF">UFOVP1032_44</name>
    <name evidence="5" type="ORF">UFOVP1125_112</name>
    <name evidence="6" type="ORF">UFOVP1173_58</name>
    <name evidence="7" type="ORF">UFOVP1241_128</name>
    <name evidence="8" type="ORF">UFOVP1491_44</name>
    <name evidence="9" type="ORF">UFOVP1579_44</name>
    <name evidence="1" type="ORF">UFOVP485_77</name>
    <name evidence="2" type="ORF">UFOVP575_29</name>
    <name evidence="3" type="ORF">UFOVP963_131</name>
</gene>
<evidence type="ECO:0000313" key="2">
    <source>
        <dbReference type="EMBL" id="CAB4150795.1"/>
    </source>
</evidence>
<evidence type="ECO:0000313" key="5">
    <source>
        <dbReference type="EMBL" id="CAB4185792.1"/>
    </source>
</evidence>
<name>A0A6J7XJR1_9CAUD</name>
<evidence type="ECO:0000313" key="9">
    <source>
        <dbReference type="EMBL" id="CAB5231239.1"/>
    </source>
</evidence>
<protein>
    <submittedName>
        <fullName evidence="9">Uncharacterized protein</fullName>
    </submittedName>
</protein>
<dbReference type="EMBL" id="LR796915">
    <property type="protein sequence ID" value="CAB4175201.1"/>
    <property type="molecule type" value="Genomic_DNA"/>
</dbReference>
<reference evidence="9" key="1">
    <citation type="submission" date="2020-05" db="EMBL/GenBank/DDBJ databases">
        <authorList>
            <person name="Chiriac C."/>
            <person name="Salcher M."/>
            <person name="Ghai R."/>
            <person name="Kavagutti S V."/>
        </authorList>
    </citation>
    <scope>NUCLEOTIDE SEQUENCE</scope>
</reference>
<dbReference type="EMBL" id="LR796551">
    <property type="protein sequence ID" value="CAB4150795.1"/>
    <property type="molecule type" value="Genomic_DNA"/>
</dbReference>
<dbReference type="EMBL" id="LR797131">
    <property type="protein sequence ID" value="CAB4188949.1"/>
    <property type="molecule type" value="Genomic_DNA"/>
</dbReference>
<evidence type="ECO:0000313" key="7">
    <source>
        <dbReference type="EMBL" id="CAB4192910.1"/>
    </source>
</evidence>
<dbReference type="EMBL" id="LR796457">
    <property type="protein sequence ID" value="CAB4145958.1"/>
    <property type="molecule type" value="Genomic_DNA"/>
</dbReference>
<accession>A0A6J7XJR1</accession>
<evidence type="ECO:0000313" key="3">
    <source>
        <dbReference type="EMBL" id="CAB4175201.1"/>
    </source>
</evidence>
<evidence type="ECO:0000313" key="4">
    <source>
        <dbReference type="EMBL" id="CAB4179666.1"/>
    </source>
</evidence>
<organism evidence="9">
    <name type="scientific">uncultured Caudovirales phage</name>
    <dbReference type="NCBI Taxonomy" id="2100421"/>
    <lineage>
        <taxon>Viruses</taxon>
        <taxon>Duplodnaviria</taxon>
        <taxon>Heunggongvirae</taxon>
        <taxon>Uroviricota</taxon>
        <taxon>Caudoviricetes</taxon>
        <taxon>Peduoviridae</taxon>
        <taxon>Maltschvirus</taxon>
        <taxon>Maltschvirus maltsch</taxon>
    </lineage>
</organism>
<dbReference type="EMBL" id="LR797455">
    <property type="protein sequence ID" value="CAB4217569.1"/>
    <property type="molecule type" value="Genomic_DNA"/>
</dbReference>
<dbReference type="EMBL" id="LR797188">
    <property type="protein sequence ID" value="CAB4192910.1"/>
    <property type="molecule type" value="Genomic_DNA"/>
</dbReference>
<dbReference type="EMBL" id="LR796983">
    <property type="protein sequence ID" value="CAB4179666.1"/>
    <property type="molecule type" value="Genomic_DNA"/>
</dbReference>
<evidence type="ECO:0000313" key="6">
    <source>
        <dbReference type="EMBL" id="CAB4188949.1"/>
    </source>
</evidence>
<proteinExistence type="predicted"/>
<evidence type="ECO:0000313" key="1">
    <source>
        <dbReference type="EMBL" id="CAB4145958.1"/>
    </source>
</evidence>
<dbReference type="EMBL" id="LR797080">
    <property type="protein sequence ID" value="CAB4185792.1"/>
    <property type="molecule type" value="Genomic_DNA"/>
</dbReference>